<keyword evidence="6" id="KW-0393">Immunoglobulin domain</keyword>
<evidence type="ECO:0000256" key="6">
    <source>
        <dbReference type="ARBA" id="ARBA00023319"/>
    </source>
</evidence>
<keyword evidence="5" id="KW-0325">Glycoprotein</keyword>
<evidence type="ECO:0000256" key="3">
    <source>
        <dbReference type="ARBA" id="ARBA00023136"/>
    </source>
</evidence>
<dbReference type="STRING" id="205130.ENSMAMP00000011536"/>
<dbReference type="Gene3D" id="2.60.40.10">
    <property type="entry name" value="Immunoglobulins"/>
    <property type="match status" value="1"/>
</dbReference>
<dbReference type="FunFam" id="2.60.40.10:FF:000142">
    <property type="entry name" value="V-set domain-containing T-cell activation inhibitor 1"/>
    <property type="match status" value="1"/>
</dbReference>
<comment type="subcellular location">
    <subcellularLocation>
        <location evidence="1">Membrane</location>
    </subcellularLocation>
</comment>
<dbReference type="Ensembl" id="ENSMAMT00000011839.2">
    <property type="protein sequence ID" value="ENSMAMP00000011536.1"/>
    <property type="gene ID" value="ENSMAMG00000007812.2"/>
</dbReference>
<evidence type="ECO:0000256" key="7">
    <source>
        <dbReference type="SAM" id="Phobius"/>
    </source>
</evidence>
<dbReference type="InterPro" id="IPR013106">
    <property type="entry name" value="Ig_V-set"/>
</dbReference>
<feature type="domain" description="Ig-like" evidence="9">
    <location>
        <begin position="30"/>
        <end position="135"/>
    </location>
</feature>
<keyword evidence="7" id="KW-1133">Transmembrane helix</keyword>
<dbReference type="PANTHER" id="PTHR24100">
    <property type="entry name" value="BUTYROPHILIN"/>
    <property type="match status" value="1"/>
</dbReference>
<name>A0A3Q3LNH5_9TELE</name>
<keyword evidence="4" id="KW-1015">Disulfide bond</keyword>
<keyword evidence="2 8" id="KW-0732">Signal</keyword>
<keyword evidence="7" id="KW-0812">Transmembrane</keyword>
<feature type="chain" id="PRO_5018791878" description="Ig-like domain-containing protein" evidence="8">
    <location>
        <begin position="35"/>
        <end position="232"/>
    </location>
</feature>
<evidence type="ECO:0000259" key="9">
    <source>
        <dbReference type="PROSITE" id="PS50835"/>
    </source>
</evidence>
<dbReference type="InterPro" id="IPR036179">
    <property type="entry name" value="Ig-like_dom_sf"/>
</dbReference>
<dbReference type="Proteomes" id="UP000261640">
    <property type="component" value="Unplaced"/>
</dbReference>
<proteinExistence type="predicted"/>
<feature type="signal peptide" evidence="8">
    <location>
        <begin position="1"/>
        <end position="34"/>
    </location>
</feature>
<feature type="transmembrane region" description="Helical" evidence="7">
    <location>
        <begin position="190"/>
        <end position="213"/>
    </location>
</feature>
<evidence type="ECO:0000313" key="11">
    <source>
        <dbReference type="Proteomes" id="UP000261640"/>
    </source>
</evidence>
<accession>A0A3Q3LNH5</accession>
<dbReference type="InterPro" id="IPR007110">
    <property type="entry name" value="Ig-like_dom"/>
</dbReference>
<organism evidence="10 11">
    <name type="scientific">Mastacembelus armatus</name>
    <name type="common">zig-zag eel</name>
    <dbReference type="NCBI Taxonomy" id="205130"/>
    <lineage>
        <taxon>Eukaryota</taxon>
        <taxon>Metazoa</taxon>
        <taxon>Chordata</taxon>
        <taxon>Craniata</taxon>
        <taxon>Vertebrata</taxon>
        <taxon>Euteleostomi</taxon>
        <taxon>Actinopterygii</taxon>
        <taxon>Neopterygii</taxon>
        <taxon>Teleostei</taxon>
        <taxon>Neoteleostei</taxon>
        <taxon>Acanthomorphata</taxon>
        <taxon>Anabantaria</taxon>
        <taxon>Synbranchiformes</taxon>
        <taxon>Mastacembelidae</taxon>
        <taxon>Mastacembelus</taxon>
    </lineage>
</organism>
<dbReference type="SUPFAM" id="SSF48726">
    <property type="entry name" value="Immunoglobulin"/>
    <property type="match status" value="1"/>
</dbReference>
<dbReference type="Pfam" id="PF07686">
    <property type="entry name" value="V-set"/>
    <property type="match status" value="1"/>
</dbReference>
<dbReference type="InterPro" id="IPR013783">
    <property type="entry name" value="Ig-like_fold"/>
</dbReference>
<dbReference type="FunCoup" id="A0A3Q3LNH5">
    <property type="interactions" value="165"/>
</dbReference>
<evidence type="ECO:0000256" key="1">
    <source>
        <dbReference type="ARBA" id="ARBA00004370"/>
    </source>
</evidence>
<evidence type="ECO:0000256" key="4">
    <source>
        <dbReference type="ARBA" id="ARBA00023157"/>
    </source>
</evidence>
<dbReference type="InterPro" id="IPR050504">
    <property type="entry name" value="IgSF_BTN/MOG"/>
</dbReference>
<dbReference type="InterPro" id="IPR003599">
    <property type="entry name" value="Ig_sub"/>
</dbReference>
<dbReference type="SMART" id="SM00408">
    <property type="entry name" value="IGc2"/>
    <property type="match status" value="1"/>
</dbReference>
<dbReference type="GO" id="GO:0050852">
    <property type="term" value="P:T cell receptor signaling pathway"/>
    <property type="evidence" value="ECO:0007669"/>
    <property type="project" value="TreeGrafter"/>
</dbReference>
<dbReference type="GeneTree" id="ENSGT01050000244843"/>
<dbReference type="AlphaFoldDB" id="A0A3Q3LNH5"/>
<evidence type="ECO:0000313" key="10">
    <source>
        <dbReference type="Ensembl" id="ENSMAMP00000011536.1"/>
    </source>
</evidence>
<evidence type="ECO:0000256" key="5">
    <source>
        <dbReference type="ARBA" id="ARBA00023180"/>
    </source>
</evidence>
<reference evidence="10" key="2">
    <citation type="submission" date="2025-09" db="UniProtKB">
        <authorList>
            <consortium name="Ensembl"/>
        </authorList>
    </citation>
    <scope>IDENTIFICATION</scope>
</reference>
<dbReference type="SMART" id="SM00409">
    <property type="entry name" value="IG"/>
    <property type="match status" value="1"/>
</dbReference>
<dbReference type="GO" id="GO:0050863">
    <property type="term" value="P:regulation of T cell activation"/>
    <property type="evidence" value="ECO:0007669"/>
    <property type="project" value="UniProtKB-ARBA"/>
</dbReference>
<protein>
    <recommendedName>
        <fullName evidence="9">Ig-like domain-containing protein</fullName>
    </recommendedName>
</protein>
<keyword evidence="3 7" id="KW-0472">Membrane</keyword>
<dbReference type="PANTHER" id="PTHR24100:SF151">
    <property type="entry name" value="ICOS LIGAND"/>
    <property type="match status" value="1"/>
</dbReference>
<dbReference type="InParanoid" id="A0A3Q3LNH5"/>
<dbReference type="GO" id="GO:0005102">
    <property type="term" value="F:signaling receptor binding"/>
    <property type="evidence" value="ECO:0007669"/>
    <property type="project" value="TreeGrafter"/>
</dbReference>
<evidence type="ECO:0000256" key="2">
    <source>
        <dbReference type="ARBA" id="ARBA00022729"/>
    </source>
</evidence>
<sequence length="232" mass="26388">MRRFQADFKGFTCRFGLWTSVLWLGFVFWPSAEGEIQVIGPAQPIIAAPGDDIVLPCHVEPQINVEGQPVEWLKPDLQLSRFRYVYLYRDRREVRAVQIPSYVRRTALFTNELRRGNVSLRILNVTLADEGRYRCFLPTLAGHRKDSVVQLVVDPNLAKNPPTIKPQLNTNLQTPDPEDTTVVKSVLRHLGIWVSVLVVFIVLLLSIAGGYLLRHQFLRHSLKYDPAPPAPA</sequence>
<dbReference type="GO" id="GO:0009897">
    <property type="term" value="C:external side of plasma membrane"/>
    <property type="evidence" value="ECO:0007669"/>
    <property type="project" value="TreeGrafter"/>
</dbReference>
<dbReference type="GO" id="GO:1903037">
    <property type="term" value="P:regulation of leukocyte cell-cell adhesion"/>
    <property type="evidence" value="ECO:0007669"/>
    <property type="project" value="UniProtKB-ARBA"/>
</dbReference>
<keyword evidence="11" id="KW-1185">Reference proteome</keyword>
<dbReference type="PROSITE" id="PS50835">
    <property type="entry name" value="IG_LIKE"/>
    <property type="match status" value="1"/>
</dbReference>
<dbReference type="GO" id="GO:0001817">
    <property type="term" value="P:regulation of cytokine production"/>
    <property type="evidence" value="ECO:0007669"/>
    <property type="project" value="TreeGrafter"/>
</dbReference>
<evidence type="ECO:0000256" key="8">
    <source>
        <dbReference type="SAM" id="SignalP"/>
    </source>
</evidence>
<dbReference type="InterPro" id="IPR003598">
    <property type="entry name" value="Ig_sub2"/>
</dbReference>
<reference evidence="10" key="1">
    <citation type="submission" date="2025-08" db="UniProtKB">
        <authorList>
            <consortium name="Ensembl"/>
        </authorList>
    </citation>
    <scope>IDENTIFICATION</scope>
</reference>